<sequence length="69" mass="7792">MQAAKYGLKYYVNEMKERARGVELPRDPALVRCCLHRQSGSRVIYAPHAILALMGLAKRPKIVRVRNGA</sequence>
<name>A0AAV1JLI7_9NEOP</name>
<protein>
    <submittedName>
        <fullName evidence="1">Uncharacterized protein</fullName>
    </submittedName>
</protein>
<proteinExistence type="predicted"/>
<reference evidence="1 2" key="1">
    <citation type="submission" date="2023-11" db="EMBL/GenBank/DDBJ databases">
        <authorList>
            <person name="Okamura Y."/>
        </authorList>
    </citation>
    <scope>NUCLEOTIDE SEQUENCE [LARGE SCALE GENOMIC DNA]</scope>
</reference>
<dbReference type="Proteomes" id="UP001497472">
    <property type="component" value="Unassembled WGS sequence"/>
</dbReference>
<evidence type="ECO:0000313" key="2">
    <source>
        <dbReference type="Proteomes" id="UP001497472"/>
    </source>
</evidence>
<keyword evidence="2" id="KW-1185">Reference proteome</keyword>
<organism evidence="1 2">
    <name type="scientific">Leptosia nina</name>
    <dbReference type="NCBI Taxonomy" id="320188"/>
    <lineage>
        <taxon>Eukaryota</taxon>
        <taxon>Metazoa</taxon>
        <taxon>Ecdysozoa</taxon>
        <taxon>Arthropoda</taxon>
        <taxon>Hexapoda</taxon>
        <taxon>Insecta</taxon>
        <taxon>Pterygota</taxon>
        <taxon>Neoptera</taxon>
        <taxon>Endopterygota</taxon>
        <taxon>Lepidoptera</taxon>
        <taxon>Glossata</taxon>
        <taxon>Ditrysia</taxon>
        <taxon>Papilionoidea</taxon>
        <taxon>Pieridae</taxon>
        <taxon>Pierinae</taxon>
        <taxon>Leptosia</taxon>
    </lineage>
</organism>
<accession>A0AAV1JLI7</accession>
<gene>
    <name evidence="1" type="ORF">LNINA_LOCUS9006</name>
</gene>
<evidence type="ECO:0000313" key="1">
    <source>
        <dbReference type="EMBL" id="CAK1549731.1"/>
    </source>
</evidence>
<dbReference type="EMBL" id="CAVLEF010000040">
    <property type="protein sequence ID" value="CAK1549731.1"/>
    <property type="molecule type" value="Genomic_DNA"/>
</dbReference>
<comment type="caution">
    <text evidence="1">The sequence shown here is derived from an EMBL/GenBank/DDBJ whole genome shotgun (WGS) entry which is preliminary data.</text>
</comment>
<dbReference type="AlphaFoldDB" id="A0AAV1JLI7"/>